<feature type="transmembrane region" description="Helical" evidence="1">
    <location>
        <begin position="139"/>
        <end position="157"/>
    </location>
</feature>
<organism evidence="2 3">
    <name type="scientific">Tectimicrobiota bacterium</name>
    <dbReference type="NCBI Taxonomy" id="2528274"/>
    <lineage>
        <taxon>Bacteria</taxon>
        <taxon>Pseudomonadati</taxon>
        <taxon>Nitrospinota/Tectimicrobiota group</taxon>
        <taxon>Candidatus Tectimicrobiota</taxon>
    </lineage>
</organism>
<proteinExistence type="predicted"/>
<feature type="transmembrane region" description="Helical" evidence="1">
    <location>
        <begin position="83"/>
        <end position="104"/>
    </location>
</feature>
<dbReference type="GO" id="GO:0015098">
    <property type="term" value="F:molybdate ion transmembrane transporter activity"/>
    <property type="evidence" value="ECO:0007669"/>
    <property type="project" value="InterPro"/>
</dbReference>
<feature type="transmembrane region" description="Helical" evidence="1">
    <location>
        <begin position="344"/>
        <end position="372"/>
    </location>
</feature>
<keyword evidence="1" id="KW-0472">Membrane</keyword>
<feature type="transmembrane region" description="Helical" evidence="1">
    <location>
        <begin position="287"/>
        <end position="305"/>
    </location>
</feature>
<keyword evidence="1" id="KW-0812">Transmembrane</keyword>
<accession>A0A932I1K3</accession>
<evidence type="ECO:0000313" key="2">
    <source>
        <dbReference type="EMBL" id="MBI3127701.1"/>
    </source>
</evidence>
<dbReference type="AlphaFoldDB" id="A0A932I1K3"/>
<name>A0A932I1K3_UNCTE</name>
<evidence type="ECO:0000256" key="1">
    <source>
        <dbReference type="SAM" id="Phobius"/>
    </source>
</evidence>
<sequence length="384" mass="40077">MQALRARVRFNRNELSGAFGDIGTDLPLIVGLIQAAGLDSASVLIMFGLMQAGTGLIYGLPMPVQPLKAMAVLVIAQRLSGEVLLGAGLAIGVVMLVLSLTGLLDWLGRVVPLCAVRGVQFGLGLSLASLALKQYVPALGAEGYALAAAGFALILAVSGSSRFPAGLAVIGLGVLYAALTRMDFAAAAAGAGFALPKLHAPRWEDVLTGFLVLALPQIPLSLSNSLIATRQTVADLFPGREMSLRRIGTTYSAMNLVAPFFGGLPVCHGCGGLAGHHYFGARTGGSVVIYGSMYLALGLFLGGAFRHVVEIFPQPILGVVLTFEALALMLFIRDQAGSRRDLGIALLTAVCAFGLPYGFLIGLLIGTGLYHISERWPGRARLHL</sequence>
<reference evidence="2" key="1">
    <citation type="submission" date="2020-07" db="EMBL/GenBank/DDBJ databases">
        <title>Huge and variable diversity of episymbiotic CPR bacteria and DPANN archaea in groundwater ecosystems.</title>
        <authorList>
            <person name="He C.Y."/>
            <person name="Keren R."/>
            <person name="Whittaker M."/>
            <person name="Farag I.F."/>
            <person name="Doudna J."/>
            <person name="Cate J.H.D."/>
            <person name="Banfield J.F."/>
        </authorList>
    </citation>
    <scope>NUCLEOTIDE SEQUENCE</scope>
    <source>
        <strain evidence="2">NC_groundwater_763_Ag_S-0.2um_68_21</strain>
    </source>
</reference>
<dbReference type="PANTHER" id="PTHR31970:SF9">
    <property type="entry name" value="MOLYBDATE TRANSPORTER 2"/>
    <property type="match status" value="1"/>
</dbReference>
<dbReference type="PANTHER" id="PTHR31970">
    <property type="match status" value="1"/>
</dbReference>
<feature type="transmembrane region" description="Helical" evidence="1">
    <location>
        <begin position="28"/>
        <end position="50"/>
    </location>
</feature>
<dbReference type="InterPro" id="IPR031563">
    <property type="entry name" value="MOT1/MOT2"/>
</dbReference>
<gene>
    <name evidence="2" type="ORF">HYZ11_08875</name>
</gene>
<dbReference type="Proteomes" id="UP000782312">
    <property type="component" value="Unassembled WGS sequence"/>
</dbReference>
<evidence type="ECO:0000313" key="3">
    <source>
        <dbReference type="Proteomes" id="UP000782312"/>
    </source>
</evidence>
<dbReference type="EMBL" id="JACPUR010000019">
    <property type="protein sequence ID" value="MBI3127701.1"/>
    <property type="molecule type" value="Genomic_DNA"/>
</dbReference>
<dbReference type="Pfam" id="PF16983">
    <property type="entry name" value="MFS_MOT1"/>
    <property type="match status" value="2"/>
</dbReference>
<protein>
    <submittedName>
        <fullName evidence="2">Transporter</fullName>
    </submittedName>
</protein>
<feature type="transmembrane region" description="Helical" evidence="1">
    <location>
        <begin position="311"/>
        <end position="332"/>
    </location>
</feature>
<feature type="transmembrane region" description="Helical" evidence="1">
    <location>
        <begin position="56"/>
        <end position="76"/>
    </location>
</feature>
<comment type="caution">
    <text evidence="2">The sequence shown here is derived from an EMBL/GenBank/DDBJ whole genome shotgun (WGS) entry which is preliminary data.</text>
</comment>
<keyword evidence="1" id="KW-1133">Transmembrane helix</keyword>